<dbReference type="InterPro" id="IPR011009">
    <property type="entry name" value="Kinase-like_dom_sf"/>
</dbReference>
<comment type="caution">
    <text evidence="1">The sequence shown here is derived from an EMBL/GenBank/DDBJ whole genome shotgun (WGS) entry which is preliminary data.</text>
</comment>
<evidence type="ECO:0008006" key="3">
    <source>
        <dbReference type="Google" id="ProtNLM"/>
    </source>
</evidence>
<sequence>MNLPPDEATRALMEAAHRRAAEAIGLTCTGPMAWGFAGFTLGRRSGSYWLRVSRSLVKNAGRKHGQGIVGANLLVPRDVPRPALHGTYDWAQGEYAFEAEVLDLVEHPVLSPQSPDLVRNPALPEQWWELLRRALDRLAEADGAKETVRDEWIERAFPQFLGIPAPSNIERVTGHGDLHWGNLTGMPLTLLDWERWGRVPAGYDPGLLHAYSLRVPLVATRIRSQFATVLDTPAGRIGELAALAEMLQAVARGFYPKLAPLLLARTEELTGVRPPVSVPAEVTA</sequence>
<gene>
    <name evidence="1" type="ORF">ACH4GP_06455</name>
</gene>
<organism evidence="1 2">
    <name type="scientific">Streptomyces celluloflavus</name>
    <dbReference type="NCBI Taxonomy" id="58344"/>
    <lineage>
        <taxon>Bacteria</taxon>
        <taxon>Bacillati</taxon>
        <taxon>Actinomycetota</taxon>
        <taxon>Actinomycetes</taxon>
        <taxon>Kitasatosporales</taxon>
        <taxon>Streptomycetaceae</taxon>
        <taxon>Streptomyces</taxon>
    </lineage>
</organism>
<protein>
    <recommendedName>
        <fullName evidence="3">Aminoglycoside phosphotransferase domain-containing protein</fullName>
    </recommendedName>
</protein>
<dbReference type="RefSeq" id="WP_367432133.1">
    <property type="nucleotide sequence ID" value="NZ_CP108413.1"/>
</dbReference>
<evidence type="ECO:0000313" key="2">
    <source>
        <dbReference type="Proteomes" id="UP001610990"/>
    </source>
</evidence>
<dbReference type="Proteomes" id="UP001610990">
    <property type="component" value="Unassembled WGS sequence"/>
</dbReference>
<dbReference type="SUPFAM" id="SSF56112">
    <property type="entry name" value="Protein kinase-like (PK-like)"/>
    <property type="match status" value="1"/>
</dbReference>
<accession>A0ABW7R7L5</accession>
<dbReference type="EMBL" id="JBIRGH010000003">
    <property type="protein sequence ID" value="MFH8584026.1"/>
    <property type="molecule type" value="Genomic_DNA"/>
</dbReference>
<evidence type="ECO:0000313" key="1">
    <source>
        <dbReference type="EMBL" id="MFH8584026.1"/>
    </source>
</evidence>
<name>A0ABW7R7L5_9ACTN</name>
<reference evidence="1 2" key="1">
    <citation type="submission" date="2024-10" db="EMBL/GenBank/DDBJ databases">
        <title>The Natural Products Discovery Center: Release of the First 8490 Sequenced Strains for Exploring Actinobacteria Biosynthetic Diversity.</title>
        <authorList>
            <person name="Kalkreuter E."/>
            <person name="Kautsar S.A."/>
            <person name="Yang D."/>
            <person name="Bader C.D."/>
            <person name="Teijaro C.N."/>
            <person name="Fluegel L."/>
            <person name="Davis C.M."/>
            <person name="Simpson J.R."/>
            <person name="Lauterbach L."/>
            <person name="Steele A.D."/>
            <person name="Gui C."/>
            <person name="Meng S."/>
            <person name="Li G."/>
            <person name="Viehrig K."/>
            <person name="Ye F."/>
            <person name="Su P."/>
            <person name="Kiefer A.F."/>
            <person name="Nichols A."/>
            <person name="Cepeda A.J."/>
            <person name="Yan W."/>
            <person name="Fan B."/>
            <person name="Jiang Y."/>
            <person name="Adhikari A."/>
            <person name="Zheng C.-J."/>
            <person name="Schuster L."/>
            <person name="Cowan T.M."/>
            <person name="Smanski M.J."/>
            <person name="Chevrette M.G."/>
            <person name="De Carvalho L.P.S."/>
            <person name="Shen B."/>
        </authorList>
    </citation>
    <scope>NUCLEOTIDE SEQUENCE [LARGE SCALE GENOMIC DNA]</scope>
    <source>
        <strain evidence="1 2">NPDC018013</strain>
    </source>
</reference>
<keyword evidence="2" id="KW-1185">Reference proteome</keyword>
<proteinExistence type="predicted"/>